<dbReference type="AlphaFoldDB" id="A0AA38I3B7"/>
<protein>
    <recommendedName>
        <fullName evidence="2">Fibronectin type-III domain-containing protein</fullName>
    </recommendedName>
</protein>
<dbReference type="PANTHER" id="PTHR46957:SF3">
    <property type="entry name" value="CYTOKINE RECEPTOR"/>
    <property type="match status" value="1"/>
</dbReference>
<keyword evidence="4" id="KW-1185">Reference proteome</keyword>
<organism evidence="3 4">
    <name type="scientific">Zophobas morio</name>
    <dbReference type="NCBI Taxonomy" id="2755281"/>
    <lineage>
        <taxon>Eukaryota</taxon>
        <taxon>Metazoa</taxon>
        <taxon>Ecdysozoa</taxon>
        <taxon>Arthropoda</taxon>
        <taxon>Hexapoda</taxon>
        <taxon>Insecta</taxon>
        <taxon>Pterygota</taxon>
        <taxon>Neoptera</taxon>
        <taxon>Endopterygota</taxon>
        <taxon>Coleoptera</taxon>
        <taxon>Polyphaga</taxon>
        <taxon>Cucujiformia</taxon>
        <taxon>Tenebrionidae</taxon>
        <taxon>Zophobas</taxon>
    </lineage>
</organism>
<name>A0AA38I3B7_9CUCU</name>
<evidence type="ECO:0000313" key="4">
    <source>
        <dbReference type="Proteomes" id="UP001168821"/>
    </source>
</evidence>
<dbReference type="InterPro" id="IPR003961">
    <property type="entry name" value="FN3_dom"/>
</dbReference>
<evidence type="ECO:0000313" key="3">
    <source>
        <dbReference type="EMBL" id="KAJ3648437.1"/>
    </source>
</evidence>
<dbReference type="Gene3D" id="2.60.40.10">
    <property type="entry name" value="Immunoglobulins"/>
    <property type="match status" value="4"/>
</dbReference>
<dbReference type="InterPro" id="IPR050713">
    <property type="entry name" value="RTP_Phos/Ushers"/>
</dbReference>
<keyword evidence="1" id="KW-1133">Transmembrane helix</keyword>
<keyword evidence="1" id="KW-0812">Transmembrane</keyword>
<keyword evidence="1" id="KW-0472">Membrane</keyword>
<dbReference type="EMBL" id="JALNTZ010000006">
    <property type="protein sequence ID" value="KAJ3648437.1"/>
    <property type="molecule type" value="Genomic_DNA"/>
</dbReference>
<evidence type="ECO:0000256" key="1">
    <source>
        <dbReference type="SAM" id="Phobius"/>
    </source>
</evidence>
<sequence>MTTSFNNLVQSKRTKMLTLSLLLTIAILVRQSTSINLTYIVKKEGEKLQPNCIAEENDRYSAIGWIYPLPTNEEEEPKITTKFVPTIQNEFNCKFSKQSKCNKIWALKNWEVDENSTRTLDLLFDTRWEDFPTVFTGNDTKEFEARTEIPSVFKAGISVRASENVELLLCEGWNPYHYPCYHLNISTTEIILRKFPTLPKSVFNSTQKFLDSYAAFANILSGDEWRNFVVSLDDAGIFRLLDVSVNRTVIEYEDKEVLKPLYLLMRSEEPALWKIHQNQFMYTKTAQISRLGPVLHLQSKEMCVALYVSTCPTCSMSFSVIKGNEIKFITEVEPSENFEWKLVKLKDDHIETDKVNIFVETKFTKNLNQSEGFWAMDEVRVCHENEVKVTFLKLKDDKADSAEDISCQIVEHPKWRPKKLVYDKIQDFPSIQDWSNSTAIMLNWTQEDDNNQINYFITYKANDLCPEDDPNLKRIKSNGFLMTKHNELTIPNLIPYTEYSMTFSSMLHENEKQITVATKASDKPMLEEFPSRLNIQVKENRAFVSWDKIPCSSIYGPIEYAINVTNFKTNATQQFFQRENTIPIRDLEPYTLYTLQIKTGRSIKNIDEKTDAITSSFTTQPGRASAVQNFELYSVDKNSVSFRYELPRNSKGIPVAGQVTRCNDITFKKCKTANFDITRCKLWPKKYCMDVNNLIPNQKYTFRVSIRNDGTQFYGDEVKAEAFLDEQVPGAPSNITYNMVDCNNTLDYCHLNISWLHPFYQNGTINSFHIVLNGTDDGTTKNIQEVLKIFNSSHYLPHYEYQIKFIPYSTHYDLYVQSVNSKYKSEYAHTHVKTDDIGDHINQSPELLKTQTTSVTFKLPVLDPRLKSYTLTTIVQDFDKERTVPFDIQNNNKVAGHLCHNFGDTWILDQIEVSSRDSKTIDIGTGDEGNKHLEPKTQYCFTFIVTNKYRNSEHDVVYFKKATTLQGSIGKGGYNHLYLLLLLLFLIPIGFLAYRYMKKRRPRKPRQSENKENVYESLPFEECEENCVTNDTYDHLLHK</sequence>
<feature type="domain" description="Fibronectin type-III" evidence="2">
    <location>
        <begin position="729"/>
        <end position="825"/>
    </location>
</feature>
<feature type="transmembrane region" description="Helical" evidence="1">
    <location>
        <begin position="977"/>
        <end position="997"/>
    </location>
</feature>
<comment type="caution">
    <text evidence="3">The sequence shown here is derived from an EMBL/GenBank/DDBJ whole genome shotgun (WGS) entry which is preliminary data.</text>
</comment>
<dbReference type="GO" id="GO:0016020">
    <property type="term" value="C:membrane"/>
    <property type="evidence" value="ECO:0007669"/>
    <property type="project" value="UniProtKB-SubCell"/>
</dbReference>
<dbReference type="PANTHER" id="PTHR46957">
    <property type="entry name" value="CYTOKINE RECEPTOR"/>
    <property type="match status" value="1"/>
</dbReference>
<dbReference type="SUPFAM" id="SSF49265">
    <property type="entry name" value="Fibronectin type III"/>
    <property type="match status" value="3"/>
</dbReference>
<dbReference type="Proteomes" id="UP001168821">
    <property type="component" value="Unassembled WGS sequence"/>
</dbReference>
<feature type="domain" description="Fibronectin type-III" evidence="2">
    <location>
        <begin position="624"/>
        <end position="715"/>
    </location>
</feature>
<dbReference type="InterPro" id="IPR036116">
    <property type="entry name" value="FN3_sf"/>
</dbReference>
<dbReference type="SMART" id="SM00060">
    <property type="entry name" value="FN3"/>
    <property type="match status" value="4"/>
</dbReference>
<accession>A0AA38I3B7</accession>
<dbReference type="CDD" id="cd00063">
    <property type="entry name" value="FN3"/>
    <property type="match status" value="2"/>
</dbReference>
<feature type="domain" description="Fibronectin type-III" evidence="2">
    <location>
        <begin position="422"/>
        <end position="512"/>
    </location>
</feature>
<gene>
    <name evidence="3" type="ORF">Zmor_020241</name>
</gene>
<evidence type="ECO:0000259" key="2">
    <source>
        <dbReference type="SMART" id="SM00060"/>
    </source>
</evidence>
<proteinExistence type="predicted"/>
<feature type="domain" description="Fibronectin type-III" evidence="2">
    <location>
        <begin position="527"/>
        <end position="607"/>
    </location>
</feature>
<dbReference type="InterPro" id="IPR013783">
    <property type="entry name" value="Ig-like_fold"/>
</dbReference>
<reference evidence="3" key="1">
    <citation type="journal article" date="2023" name="G3 (Bethesda)">
        <title>Whole genome assemblies of Zophobas morio and Tenebrio molitor.</title>
        <authorList>
            <person name="Kaur S."/>
            <person name="Stinson S.A."/>
            <person name="diCenzo G.C."/>
        </authorList>
    </citation>
    <scope>NUCLEOTIDE SEQUENCE</scope>
    <source>
        <strain evidence="3">QUZm001</strain>
    </source>
</reference>